<evidence type="ECO:0000313" key="2">
    <source>
        <dbReference type="EMBL" id="MEA3569654.1"/>
    </source>
</evidence>
<evidence type="ECO:0008006" key="4">
    <source>
        <dbReference type="Google" id="ProtNLM"/>
    </source>
</evidence>
<keyword evidence="1" id="KW-0472">Membrane</keyword>
<dbReference type="RefSeq" id="WP_323076584.1">
    <property type="nucleotide sequence ID" value="NZ_CBCSKM010000011.1"/>
</dbReference>
<accession>A0ABU5PI91</accession>
<protein>
    <recommendedName>
        <fullName evidence="4">F0F1-type ATP synthase</fullName>
    </recommendedName>
</protein>
<name>A0ABU5PI91_9BACL</name>
<organism evidence="2 3">
    <name type="scientific">Paenibacillus phoenicis</name>
    <dbReference type="NCBI Taxonomy" id="554117"/>
    <lineage>
        <taxon>Bacteria</taxon>
        <taxon>Bacillati</taxon>
        <taxon>Bacillota</taxon>
        <taxon>Bacilli</taxon>
        <taxon>Bacillales</taxon>
        <taxon>Paenibacillaceae</taxon>
        <taxon>Paenibacillus</taxon>
    </lineage>
</organism>
<sequence>MKITDWAVIFVIIIAPVVWLGGLRAENLREVNRLETRYTAALRTAVQDAAASLNRNELQQFESGYGSSKWMRADKEQALAALLRSLSLNFGVADDPAGQQSLLAYIPAIVVMDYDGYFLYAADMDLSSDTWTYRWQDKKPYTYLDASGNSIAFTLDRNVTAYDAAANHWFSGLQTEIKSEISIPLLQNEETFDAVRRATIVRRIEEDLARAIRAHNRIAAKLGVDYTFTLPVIPQEEWNNTLDDVGILVFLQGIPVGDHYYNNYAFGGGRLDLAPAIVGAVDPTTGLKYYYRKTCARASELGYREEEIFPNERAAAENGYFPLDCRAFEPEE</sequence>
<keyword evidence="1" id="KW-0812">Transmembrane</keyword>
<evidence type="ECO:0000256" key="1">
    <source>
        <dbReference type="SAM" id="Phobius"/>
    </source>
</evidence>
<proteinExistence type="predicted"/>
<reference evidence="2 3" key="1">
    <citation type="submission" date="2023-12" db="EMBL/GenBank/DDBJ databases">
        <title>Whole genome sequencing of Paenibacillus phoenicis isolated from the Phoenix Mars Lander spacecraft assembly facility.</title>
        <authorList>
            <person name="Garcia A."/>
            <person name="Venkateswaran K."/>
        </authorList>
    </citation>
    <scope>NUCLEOTIDE SEQUENCE [LARGE SCALE GENOMIC DNA]</scope>
    <source>
        <strain evidence="2 3">3PO2SA</strain>
    </source>
</reference>
<comment type="caution">
    <text evidence="2">The sequence shown here is derived from an EMBL/GenBank/DDBJ whole genome shotgun (WGS) entry which is preliminary data.</text>
</comment>
<dbReference type="Proteomes" id="UP001292216">
    <property type="component" value="Unassembled WGS sequence"/>
</dbReference>
<feature type="transmembrane region" description="Helical" evidence="1">
    <location>
        <begin position="6"/>
        <end position="23"/>
    </location>
</feature>
<keyword evidence="1" id="KW-1133">Transmembrane helix</keyword>
<keyword evidence="3" id="KW-1185">Reference proteome</keyword>
<gene>
    <name evidence="2" type="ORF">U9M73_06535</name>
</gene>
<dbReference type="EMBL" id="JAYERP010000001">
    <property type="protein sequence ID" value="MEA3569654.1"/>
    <property type="molecule type" value="Genomic_DNA"/>
</dbReference>
<evidence type="ECO:0000313" key="3">
    <source>
        <dbReference type="Proteomes" id="UP001292216"/>
    </source>
</evidence>